<keyword evidence="7" id="KW-0175">Coiled coil</keyword>
<comment type="subcellular location">
    <subcellularLocation>
        <location evidence="1">Cell membrane</location>
    </subcellularLocation>
    <subcellularLocation>
        <location evidence="2">Cytoplasm</location>
    </subcellularLocation>
</comment>
<dbReference type="GO" id="GO:0005886">
    <property type="term" value="C:plasma membrane"/>
    <property type="evidence" value="ECO:0007669"/>
    <property type="project" value="UniProtKB-SubCell"/>
</dbReference>
<evidence type="ECO:0000256" key="2">
    <source>
        <dbReference type="ARBA" id="ARBA00004496"/>
    </source>
</evidence>
<dbReference type="AlphaFoldDB" id="A0A974DC34"/>
<evidence type="ECO:0000256" key="1">
    <source>
        <dbReference type="ARBA" id="ARBA00004236"/>
    </source>
</evidence>
<evidence type="ECO:0000256" key="4">
    <source>
        <dbReference type="ARBA" id="ARBA00022490"/>
    </source>
</evidence>
<dbReference type="PANTHER" id="PTHR45161:SF1">
    <property type="entry name" value="CYTOSKELETON-ASSOCIATED PROTEIN 4"/>
    <property type="match status" value="1"/>
</dbReference>
<keyword evidence="5" id="KW-0597">Phosphoprotein</keyword>
<evidence type="ECO:0000256" key="9">
    <source>
        <dbReference type="SAM" id="Phobius"/>
    </source>
</evidence>
<keyword evidence="6 9" id="KW-0472">Membrane</keyword>
<name>A0A974DC34_XENLA</name>
<dbReference type="OMA" id="GFSGWCV"/>
<dbReference type="SUPFAM" id="SSF57997">
    <property type="entry name" value="Tropomyosin"/>
    <property type="match status" value="1"/>
</dbReference>
<reference evidence="11" key="1">
    <citation type="journal article" date="2016" name="Nature">
        <title>Genome evolution in the allotetraploid frog Xenopus laevis.</title>
        <authorList>
            <person name="Session A.M."/>
            <person name="Uno Y."/>
            <person name="Kwon T."/>
            <person name="Chapman J.A."/>
            <person name="Toyoda A."/>
            <person name="Takahashi S."/>
            <person name="Fukui A."/>
            <person name="Hikosaka A."/>
            <person name="Suzuki A."/>
            <person name="Kondo M."/>
            <person name="van Heeringen S.J."/>
            <person name="Quigley I."/>
            <person name="Heinz S."/>
            <person name="Ogino H."/>
            <person name="Ochi H."/>
            <person name="Hellsten U."/>
            <person name="Lyons J.B."/>
            <person name="Simakov O."/>
            <person name="Putnam N."/>
            <person name="Stites J."/>
            <person name="Kuroki Y."/>
            <person name="Tanaka T."/>
            <person name="Michiue T."/>
            <person name="Watanabe M."/>
            <person name="Bogdanovic O."/>
            <person name="Lister R."/>
            <person name="Georgiou G."/>
            <person name="Paranjpe S.S."/>
            <person name="van Kruijsbergen I."/>
            <person name="Shu S."/>
            <person name="Carlson J."/>
            <person name="Kinoshita T."/>
            <person name="Ohta Y."/>
            <person name="Mawaribuchi S."/>
            <person name="Jenkins J."/>
            <person name="Grimwood J."/>
            <person name="Schmutz J."/>
            <person name="Mitros T."/>
            <person name="Mozaffari S.V."/>
            <person name="Suzuki Y."/>
            <person name="Haramoto Y."/>
            <person name="Yamamoto T.S."/>
            <person name="Takagi C."/>
            <person name="Heald R."/>
            <person name="Miller K."/>
            <person name="Haudenschild C."/>
            <person name="Kitzman J."/>
            <person name="Nakayama T."/>
            <person name="Izutsu Y."/>
            <person name="Robert J."/>
            <person name="Fortriede J."/>
            <person name="Burns K."/>
            <person name="Lotay V."/>
            <person name="Karimi K."/>
            <person name="Yasuoka Y."/>
            <person name="Dichmann D.S."/>
            <person name="Flajnik M.F."/>
            <person name="Houston D.W."/>
            <person name="Shendure J."/>
            <person name="DuPasquier L."/>
            <person name="Vize P.D."/>
            <person name="Zorn A.M."/>
            <person name="Ito M."/>
            <person name="Marcotte E.M."/>
            <person name="Wallingford J.B."/>
            <person name="Ito Y."/>
            <person name="Asashima M."/>
            <person name="Ueno N."/>
            <person name="Matsuda Y."/>
            <person name="Veenstra G.J."/>
            <person name="Fujiyama A."/>
            <person name="Harland R.M."/>
            <person name="Taira M."/>
            <person name="Rokhsar D.S."/>
        </authorList>
    </citation>
    <scope>NUCLEOTIDE SEQUENCE [LARGE SCALE GENOMIC DNA]</scope>
    <source>
        <strain evidence="11">J</strain>
    </source>
</reference>
<sequence length="548" mass="60775">MSGGARQRNKGANTESNSHAATHEGEKKSKSNKGGSSSSSSSQKTSSGAVWKLFTLLFYVGLIAVCACSGWVVYNLQDELAQIGSNLRHISQQKADLAETVSVLQKQAKGLENTVSRLEFISKDIQEKQQSQESSIRKSEKDLDQIGTILKKFQKEFSSDIQVVKEQRETDSIRFENTVKEKFTELNNSLNDGIKEVIEVHKTSQEEINILKDKLVSLSEFHSIQSELDNLKRATSELQTSVLSNGESVQWLMTNAQNLDSITANTNEIQLLRDEHGDLKRNVDAQLAVVEELKAKLSDSSEVQTLSGKLEQLASTFSEVKNQFEATKHDLLKEFDSNSDSLESKLKPIEHTVNVLNSQAAVQFEGLDTLKASMNEYSQRLGRAEEALAAVQQKSSGDTEATTDNLEEGLIRLSEEVATLKSTVADLPNEFTGVEKLQSQVTSVLEAHKDELGGLKQEYHQWRSSIEQNINNIGSSIQQLNADELNASVAKLETDLNMLRTAVDSLVAYSVKIETNQNELETLKDSLEVLKESTETMMVKLEQIQEAV</sequence>
<evidence type="ECO:0000313" key="10">
    <source>
        <dbReference type="EMBL" id="OCT88226.1"/>
    </source>
</evidence>
<dbReference type="Proteomes" id="UP000694892">
    <property type="component" value="Chromosome 3L"/>
</dbReference>
<evidence type="ECO:0000256" key="7">
    <source>
        <dbReference type="SAM" id="Coils"/>
    </source>
</evidence>
<evidence type="ECO:0000256" key="5">
    <source>
        <dbReference type="ARBA" id="ARBA00022553"/>
    </source>
</evidence>
<protein>
    <recommendedName>
        <fullName evidence="12">Cytoskeleton-associated protein 4</fullName>
    </recommendedName>
</protein>
<keyword evidence="4" id="KW-0963">Cytoplasm</keyword>
<feature type="compositionally biased region" description="Polar residues" evidence="8">
    <location>
        <begin position="10"/>
        <end position="20"/>
    </location>
</feature>
<feature type="coiled-coil region" evidence="7">
    <location>
        <begin position="367"/>
        <end position="394"/>
    </location>
</feature>
<keyword evidence="3" id="KW-1003">Cell membrane</keyword>
<keyword evidence="9" id="KW-1133">Transmembrane helix</keyword>
<organism evidence="10 11">
    <name type="scientific">Xenopus laevis</name>
    <name type="common">African clawed frog</name>
    <dbReference type="NCBI Taxonomy" id="8355"/>
    <lineage>
        <taxon>Eukaryota</taxon>
        <taxon>Metazoa</taxon>
        <taxon>Chordata</taxon>
        <taxon>Craniata</taxon>
        <taxon>Vertebrata</taxon>
        <taxon>Euteleostomi</taxon>
        <taxon>Amphibia</taxon>
        <taxon>Batrachia</taxon>
        <taxon>Anura</taxon>
        <taxon>Pipoidea</taxon>
        <taxon>Pipidae</taxon>
        <taxon>Xenopodinae</taxon>
        <taxon>Xenopus</taxon>
        <taxon>Xenopus</taxon>
    </lineage>
</organism>
<dbReference type="PANTHER" id="PTHR45161">
    <property type="entry name" value="CYTOSKELETON-ASSOCIATED PROTEIN 4"/>
    <property type="match status" value="1"/>
</dbReference>
<feature type="region of interest" description="Disordered" evidence="8">
    <location>
        <begin position="1"/>
        <end position="44"/>
    </location>
</feature>
<evidence type="ECO:0000256" key="3">
    <source>
        <dbReference type="ARBA" id="ARBA00022475"/>
    </source>
</evidence>
<gene>
    <name evidence="10" type="ORF">XELAEV_18016852mg</name>
</gene>
<dbReference type="EMBL" id="CM004470">
    <property type="protein sequence ID" value="OCT88226.1"/>
    <property type="molecule type" value="Genomic_DNA"/>
</dbReference>
<dbReference type="GO" id="GO:0005737">
    <property type="term" value="C:cytoplasm"/>
    <property type="evidence" value="ECO:0007669"/>
    <property type="project" value="UniProtKB-SubCell"/>
</dbReference>
<evidence type="ECO:0000313" key="11">
    <source>
        <dbReference type="Proteomes" id="UP000694892"/>
    </source>
</evidence>
<evidence type="ECO:0000256" key="8">
    <source>
        <dbReference type="SAM" id="MobiDB-lite"/>
    </source>
</evidence>
<evidence type="ECO:0008006" key="12">
    <source>
        <dbReference type="Google" id="ProtNLM"/>
    </source>
</evidence>
<evidence type="ECO:0000256" key="6">
    <source>
        <dbReference type="ARBA" id="ARBA00023136"/>
    </source>
</evidence>
<feature type="transmembrane region" description="Helical" evidence="9">
    <location>
        <begin position="53"/>
        <end position="74"/>
    </location>
</feature>
<dbReference type="Gene3D" id="1.10.287.1490">
    <property type="match status" value="1"/>
</dbReference>
<feature type="coiled-coil region" evidence="7">
    <location>
        <begin position="482"/>
        <end position="533"/>
    </location>
</feature>
<accession>A0A974DC34</accession>
<keyword evidence="9" id="KW-0812">Transmembrane</keyword>
<feature type="compositionally biased region" description="Low complexity" evidence="8">
    <location>
        <begin position="32"/>
        <end position="44"/>
    </location>
</feature>
<proteinExistence type="predicted"/>